<organism evidence="1 2">
    <name type="scientific">Rubrivirga litoralis</name>
    <dbReference type="NCBI Taxonomy" id="3075598"/>
    <lineage>
        <taxon>Bacteria</taxon>
        <taxon>Pseudomonadati</taxon>
        <taxon>Rhodothermota</taxon>
        <taxon>Rhodothermia</taxon>
        <taxon>Rhodothermales</taxon>
        <taxon>Rubricoccaceae</taxon>
        <taxon>Rubrivirga</taxon>
    </lineage>
</organism>
<proteinExistence type="predicted"/>
<comment type="caution">
    <text evidence="1">The sequence shown here is derived from an EMBL/GenBank/DDBJ whole genome shotgun (WGS) entry which is preliminary data.</text>
</comment>
<keyword evidence="2" id="KW-1185">Reference proteome</keyword>
<evidence type="ECO:0000313" key="1">
    <source>
        <dbReference type="EMBL" id="MDT0630627.1"/>
    </source>
</evidence>
<dbReference type="PANTHER" id="PTHR37946:SF1">
    <property type="entry name" value="SLL1969 PROTEIN"/>
    <property type="match status" value="1"/>
</dbReference>
<name>A0ABU3BMV4_9BACT</name>
<keyword evidence="1" id="KW-0378">Hydrolase</keyword>
<sequence>MPDPVLLLHGLGRTGLSMMPLARALRRAGFSPHVVDYPSRRRTVQALVEIVLAPRVNALLAGGAGREPAARVHFVTHSLGGVVVRAFAAGRYDRGRPLPEGSRAVMLAPPHGGSEVADALRARRPFPSVLGPALGQLGTDAASVPNALGDVRGIEAGVIAGTGTRLPFGRLFAGPHDGLVSVASAHAPGGLADAIVLPPSHSTIMWSSEVIRQTVQFLRAGRFDLA</sequence>
<dbReference type="EMBL" id="JAVRHT010000003">
    <property type="protein sequence ID" value="MDT0630627.1"/>
    <property type="molecule type" value="Genomic_DNA"/>
</dbReference>
<protein>
    <submittedName>
        <fullName evidence="1">Alpha/beta fold hydrolase</fullName>
    </submittedName>
</protein>
<reference evidence="1 2" key="1">
    <citation type="submission" date="2023-09" db="EMBL/GenBank/DDBJ databases">
        <authorList>
            <person name="Rey-Velasco X."/>
        </authorList>
    </citation>
    <scope>NUCLEOTIDE SEQUENCE [LARGE SCALE GENOMIC DNA]</scope>
    <source>
        <strain evidence="1 2">F394</strain>
    </source>
</reference>
<dbReference type="GO" id="GO:0016787">
    <property type="term" value="F:hydrolase activity"/>
    <property type="evidence" value="ECO:0007669"/>
    <property type="project" value="UniProtKB-KW"/>
</dbReference>
<gene>
    <name evidence="1" type="ORF">RM540_02605</name>
</gene>
<dbReference type="InterPro" id="IPR029058">
    <property type="entry name" value="AB_hydrolase_fold"/>
</dbReference>
<evidence type="ECO:0000313" key="2">
    <source>
        <dbReference type="Proteomes" id="UP001267426"/>
    </source>
</evidence>
<accession>A0ABU3BMV4</accession>
<dbReference type="Gene3D" id="3.40.50.1820">
    <property type="entry name" value="alpha/beta hydrolase"/>
    <property type="match status" value="1"/>
</dbReference>
<dbReference type="PANTHER" id="PTHR37946">
    <property type="entry name" value="SLL1969 PROTEIN"/>
    <property type="match status" value="1"/>
</dbReference>
<dbReference type="SUPFAM" id="SSF53474">
    <property type="entry name" value="alpha/beta-Hydrolases"/>
    <property type="match status" value="1"/>
</dbReference>
<dbReference type="Proteomes" id="UP001267426">
    <property type="component" value="Unassembled WGS sequence"/>
</dbReference>
<dbReference type="RefSeq" id="WP_311661861.1">
    <property type="nucleotide sequence ID" value="NZ_JAVRHT010000003.1"/>
</dbReference>